<feature type="domain" description="EGF-like" evidence="7">
    <location>
        <begin position="1284"/>
        <end position="1320"/>
    </location>
</feature>
<gene>
    <name evidence="8" type="ORF">PEVE_00038140</name>
</gene>
<reference evidence="8 9" key="1">
    <citation type="submission" date="2022-05" db="EMBL/GenBank/DDBJ databases">
        <authorList>
            <consortium name="Genoscope - CEA"/>
            <person name="William W."/>
        </authorList>
    </citation>
    <scope>NUCLEOTIDE SEQUENCE [LARGE SCALE GENOMIC DNA]</scope>
</reference>
<feature type="disulfide bond" evidence="5">
    <location>
        <begin position="1120"/>
        <end position="1129"/>
    </location>
</feature>
<dbReference type="Pfam" id="PF00754">
    <property type="entry name" value="F5_F8_type_C"/>
    <property type="match status" value="2"/>
</dbReference>
<dbReference type="InterPro" id="IPR009030">
    <property type="entry name" value="Growth_fac_rcpt_cys_sf"/>
</dbReference>
<dbReference type="PROSITE" id="PS50026">
    <property type="entry name" value="EGF_3"/>
    <property type="match status" value="26"/>
</dbReference>
<feature type="domain" description="EGF-like" evidence="7">
    <location>
        <begin position="1246"/>
        <end position="1282"/>
    </location>
</feature>
<feature type="domain" description="EGF-like" evidence="7">
    <location>
        <begin position="1170"/>
        <end position="1206"/>
    </location>
</feature>
<feature type="disulfide bond" evidence="5">
    <location>
        <begin position="1899"/>
        <end position="1908"/>
    </location>
</feature>
<evidence type="ECO:0000256" key="3">
    <source>
        <dbReference type="ARBA" id="ARBA00022737"/>
    </source>
</evidence>
<dbReference type="InterPro" id="IPR039477">
    <property type="entry name" value="ILEI/PANDER_dom"/>
</dbReference>
<dbReference type="SMART" id="SM00179">
    <property type="entry name" value="EGF_CA"/>
    <property type="match status" value="26"/>
</dbReference>
<feature type="disulfide bond" evidence="5">
    <location>
        <begin position="1006"/>
        <end position="1015"/>
    </location>
</feature>
<feature type="domain" description="EGF-like" evidence="7">
    <location>
        <begin position="1987"/>
        <end position="2023"/>
    </location>
</feature>
<comment type="caution">
    <text evidence="5">Lacks conserved residue(s) required for the propagation of feature annotation.</text>
</comment>
<feature type="disulfide bond" evidence="5">
    <location>
        <begin position="1975"/>
        <end position="1984"/>
    </location>
</feature>
<feature type="domain" description="EGF-like" evidence="7">
    <location>
        <begin position="1322"/>
        <end position="1358"/>
    </location>
</feature>
<dbReference type="InterPro" id="IPR049883">
    <property type="entry name" value="NOTCH1_EGF-like"/>
</dbReference>
<feature type="disulfide bond" evidence="5">
    <location>
        <begin position="1785"/>
        <end position="1794"/>
    </location>
</feature>
<dbReference type="PROSITE" id="PS50022">
    <property type="entry name" value="FA58C_3"/>
    <property type="match status" value="2"/>
</dbReference>
<dbReference type="CDD" id="cd00054">
    <property type="entry name" value="EGF_CA"/>
    <property type="match status" value="26"/>
</dbReference>
<sequence length="2335" mass="252875">MDMRIRSEGCDDPEKTADTCGIAYLYVNGVNHSLRKRGFNIVVADTKTGAVIDKKAFDTYAVAGSGEKMRDYLNTITGEKAVLIATQDSALNHWQPARDSLKKLGVTEPIMIEHRSSFAFIGYAGAQKPSWIAQEQRKIAQGPSVINLRIAVQHSPPQPSMSVFLRSEGCSDPGRTGCGRGYIKVNNQEYSLFSRGVNVAVFSSEGVFLETRAFDTHALHNAGLSGADYLNKLSGEKIVLVSFQDEASVRGAPVIAALKRLGAMDPIVLDYRGSFALAGYAGSYLPSWVSQAQAKRALGPSIVTTVIDPVRVLDIHVRSEGCDDPGKAPGTCGIAYIKVNGVDHSLHRRGHNVVTVDAKTGRVDGKAYFDTHADGTAGTRLAAHLDAIRGHIIVLVAVQDAAANHFAAAFNALRRLGAKDPFVAEFRGSYAFAGYSQPNKPSWVTQVERGRAKGPSEFRITIPLILPAYETVGCYKDKGDRAIPILEGKDPILDGGYQQRINAIDKCYRAARKRGFKVFSVQHGGQCFSSLTAQKTFNKHGVSSACNFDGEGAAWNNQVYFIKDYLTSFGCFKDTGNRAIPPLEGKDPILDGSNYKNRNHAIAKCAVASLRKDYHMFALQDDGWCASSTTAENTFDKHGRGGSCQGGGEGGPWANDVYVLECQEALGMESGAILDGKITASSQWDPNHAPHQARLNYKPPAGKAGSWSAKTNDANQWLQIDLGAAFTKVTRVASQGRHAVAQWVTKYRLKYSNDGVNYQDYKEESQTVVEEFEGNMDSNNIVSHELKPPIWARYIRFHPKTWYSHISMRVEVYGCKKDCQSALGMQSGAILDGQVAASSQWDSNHAPHQARLHYIPPAGKAGSWSAKTNDANQWLKVDLGTHSRVTRVASQGRYAVNQWVTKYKLQFGDDGNNFMDYQAAPGGAATVFTANSDQNTVIYHPLYPTIKGRYIRLLIVAWYRHISMRVEIYGCHLAKFLVIDVNECANNPCKNGAACANLIGSYRCDCKAGYSGNHCETNVNECAPAPCQNGATCVDLVGSYRCNCVAGYTGSNCETNINDCAPDPCQNGAKCVDLVGSHRCDCKAGYTGSNCETNINDCTPDPCQNGATCVDLVGSYRCNCVAGYTGNKCQTNINDCVPDPCQNGAACVDLVGSHRCDCKAGYTGSNCETNINDCVPNPCRNGATCADLVGSYRCDCKAGYTGSNCETNINDCVPDPCQNGATCVDQVGSYRCDCKAGYTGNNCETNINDCAPNPCQNGATCVDQVGSYRCDCVAGYTGSNCETNINECVPNPCRNGATCVDQVGSHRCDCKAGYTGSNCETNINECAPNPCQNGATCVDLVGSHRCNCVNGYTGNSCETNIDDCAPAPCLNGGTCVDLVATYHCDCPIGFLGLTCEGTSPGVFTGSFYGSAHLLFGGRDKDREISAVLLFHCLVLAAMLDLCSSQCRVANWWKAFDKKGWVTCQSTEYLNGLYRNDNWKDNDGIFLIEEGRCCKAQAPNQNRPSTHVIANWWGTLDSNNRWAVCPSGYFLQGIYRNTGKWLHHIEEGRCARPNNLPTKWLDCYDHDISSSFDKKGWGQCDTDYYLTGIYKGGCDKLYCIEKLKCCSMYDGCRMANWRGAFDKKGWVKCDSSSHYITGLWRNNPRGSKDKIFLLEEAKCCPAPAPDQGTPSTCANANWWRGCFYRNSGDWLHHIEEARCCKPKTLPNRYERCYTEDIGRKFDHIGLSKCKQSGYYVAGIYKGGCDKLYCIERLKCCKMNVDECRLSKPCKNGGTCIDQAGSYSCRCKSGYSGKNCETDVNECLKNPCKNGATCVNLKGSYRCNCKSGYIGNHCETDINECTKNPCKNGATCVNLKGSYRCNCKSGYTGNNCETDINECTKNPCKNGATCVNLKGSYRCNCKSGYTGNTCGTDINECTKNPCKNGATCVNLKGSYRCNCKSGYTGNTCGTDINECTNNPCKNGAACVNLVGSYRCDCKSGYTGNNCETDINECTNNPCKNSATCVNLAGSYRCNCKSGYTGNNCETEVNECESSPCKNGAACRDMVGGYRCYCLEGYTGNNCDTNINECAPAPCQNGATCVDQVGSYRCDCVAGYTGRYCETNIDDCTPDPCKNGATCVDLVGSYRCDCMAGYTGSDCETNINECTPDPCQNGATCVDLVGSHRCDCKAGYTGSNCETNINECVPNPCQNGATCVDQVGSHRCDCLTGYTGSNCETNINECVPNPCQNGATCVDQVGSHRCDCLTGYTGSNCETNIDDCAPTPCKNGATCVDLVGSYRCNCPSGYTGSTCETSVNTCVPDPCLNGGTCVDLGGSYRCDCVDGFSGVNCEEADECKDY</sequence>
<organism evidence="8 9">
    <name type="scientific">Porites evermanni</name>
    <dbReference type="NCBI Taxonomy" id="104178"/>
    <lineage>
        <taxon>Eukaryota</taxon>
        <taxon>Metazoa</taxon>
        <taxon>Cnidaria</taxon>
        <taxon>Anthozoa</taxon>
        <taxon>Hexacorallia</taxon>
        <taxon>Scleractinia</taxon>
        <taxon>Fungiina</taxon>
        <taxon>Poritidae</taxon>
        <taxon>Porites</taxon>
    </lineage>
</organism>
<dbReference type="PROSITE" id="PS01286">
    <property type="entry name" value="FA58C_2"/>
    <property type="match status" value="1"/>
</dbReference>
<proteinExistence type="predicted"/>
<dbReference type="InterPro" id="IPR001881">
    <property type="entry name" value="EGF-like_Ca-bd_dom"/>
</dbReference>
<evidence type="ECO:0000259" key="6">
    <source>
        <dbReference type="PROSITE" id="PS50022"/>
    </source>
</evidence>
<feature type="domain" description="EGF-like" evidence="7">
    <location>
        <begin position="1873"/>
        <end position="1909"/>
    </location>
</feature>
<evidence type="ECO:0000256" key="4">
    <source>
        <dbReference type="ARBA" id="ARBA00023157"/>
    </source>
</evidence>
<dbReference type="PROSITE" id="PS00010">
    <property type="entry name" value="ASX_HYDROXYL"/>
    <property type="match status" value="19"/>
</dbReference>
<keyword evidence="9" id="KW-1185">Reference proteome</keyword>
<keyword evidence="4 5" id="KW-1015">Disulfide bond</keyword>
<feature type="domain" description="EGF-like" evidence="7">
    <location>
        <begin position="2177"/>
        <end position="2213"/>
    </location>
</feature>
<feature type="domain" description="EGF-like" evidence="7">
    <location>
        <begin position="1949"/>
        <end position="1985"/>
    </location>
</feature>
<dbReference type="InterPro" id="IPR018097">
    <property type="entry name" value="EGF_Ca-bd_CS"/>
</dbReference>
<feature type="domain" description="EGF-like" evidence="7">
    <location>
        <begin position="1094"/>
        <end position="1130"/>
    </location>
</feature>
<feature type="disulfide bond" evidence="5">
    <location>
        <begin position="2089"/>
        <end position="2098"/>
    </location>
</feature>
<feature type="domain" description="EGF-like" evidence="7">
    <location>
        <begin position="1797"/>
        <end position="1833"/>
    </location>
</feature>
<dbReference type="PROSITE" id="PS00022">
    <property type="entry name" value="EGF_1"/>
    <property type="match status" value="26"/>
</dbReference>
<evidence type="ECO:0000313" key="8">
    <source>
        <dbReference type="EMBL" id="CAH3017509.1"/>
    </source>
</evidence>
<dbReference type="SMART" id="SM00181">
    <property type="entry name" value="EGF"/>
    <property type="match status" value="26"/>
</dbReference>
<keyword evidence="3" id="KW-0677">Repeat</keyword>
<feature type="disulfide bond" evidence="5">
    <location>
        <begin position="2203"/>
        <end position="2212"/>
    </location>
</feature>
<dbReference type="InterPro" id="IPR008979">
    <property type="entry name" value="Galactose-bd-like_sf"/>
</dbReference>
<dbReference type="PANTHER" id="PTHR12916">
    <property type="entry name" value="CYTOCHROME C OXIDASE POLYPEPTIDE VIC-2"/>
    <property type="match status" value="1"/>
</dbReference>
<dbReference type="Pfam" id="PF15711">
    <property type="entry name" value="ILEI"/>
    <property type="match status" value="3"/>
</dbReference>
<dbReference type="PANTHER" id="PTHR12916:SF4">
    <property type="entry name" value="UNINFLATABLE, ISOFORM C"/>
    <property type="match status" value="1"/>
</dbReference>
<feature type="domain" description="EGF-like" evidence="7">
    <location>
        <begin position="2025"/>
        <end position="2061"/>
    </location>
</feature>
<dbReference type="EMBL" id="CALNXI010000064">
    <property type="protein sequence ID" value="CAH3017509.1"/>
    <property type="molecule type" value="Genomic_DNA"/>
</dbReference>
<feature type="disulfide bond" evidence="5">
    <location>
        <begin position="2241"/>
        <end position="2250"/>
    </location>
</feature>
<feature type="domain" description="EGF-like" evidence="7">
    <location>
        <begin position="1132"/>
        <end position="1168"/>
    </location>
</feature>
<feature type="domain" description="EGF-like" evidence="7">
    <location>
        <begin position="1758"/>
        <end position="1795"/>
    </location>
</feature>
<accession>A0ABN8LPX4</accession>
<dbReference type="PROSITE" id="PS01186">
    <property type="entry name" value="EGF_2"/>
    <property type="match status" value="26"/>
</dbReference>
<feature type="domain" description="EGF-like" evidence="7">
    <location>
        <begin position="1835"/>
        <end position="1871"/>
    </location>
</feature>
<dbReference type="SUPFAM" id="SSF57184">
    <property type="entry name" value="Growth factor receptor domain"/>
    <property type="match status" value="8"/>
</dbReference>
<feature type="domain" description="EGF-like" evidence="7">
    <location>
        <begin position="1911"/>
        <end position="1947"/>
    </location>
</feature>
<feature type="disulfide bond" evidence="5">
    <location>
        <begin position="1044"/>
        <end position="1053"/>
    </location>
</feature>
<feature type="domain" description="EGF-like" evidence="7">
    <location>
        <begin position="2215"/>
        <end position="2251"/>
    </location>
</feature>
<evidence type="ECO:0000259" key="7">
    <source>
        <dbReference type="PROSITE" id="PS50026"/>
    </source>
</evidence>
<dbReference type="SUPFAM" id="SSF57196">
    <property type="entry name" value="EGF/Laminin"/>
    <property type="match status" value="2"/>
</dbReference>
<feature type="disulfide bond" evidence="5">
    <location>
        <begin position="1082"/>
        <end position="1091"/>
    </location>
</feature>
<feature type="disulfide bond" evidence="5">
    <location>
        <begin position="1310"/>
        <end position="1319"/>
    </location>
</feature>
<feature type="disulfide bond" evidence="5">
    <location>
        <begin position="1272"/>
        <end position="1281"/>
    </location>
</feature>
<feature type="disulfide bond" evidence="5">
    <location>
        <begin position="2127"/>
        <end position="2136"/>
    </location>
</feature>
<comment type="caution">
    <text evidence="8">The sequence shown here is derived from an EMBL/GenBank/DDBJ whole genome shotgun (WGS) entry which is preliminary data.</text>
</comment>
<feature type="disulfide bond" evidence="5">
    <location>
        <begin position="1823"/>
        <end position="1832"/>
    </location>
</feature>
<feature type="disulfide bond" evidence="5">
    <location>
        <begin position="2165"/>
        <end position="2174"/>
    </location>
</feature>
<feature type="disulfide bond" evidence="5">
    <location>
        <begin position="1158"/>
        <end position="1167"/>
    </location>
</feature>
<feature type="disulfide bond" evidence="5">
    <location>
        <begin position="2317"/>
        <end position="2326"/>
    </location>
</feature>
<feature type="domain" description="F5/8 type C" evidence="6">
    <location>
        <begin position="662"/>
        <end position="815"/>
    </location>
</feature>
<dbReference type="CDD" id="cd00057">
    <property type="entry name" value="FA58C"/>
    <property type="match status" value="2"/>
</dbReference>
<dbReference type="PRINTS" id="PR00010">
    <property type="entry name" value="EGFBLOOD"/>
</dbReference>
<feature type="disulfide bond" evidence="5">
    <location>
        <begin position="2279"/>
        <end position="2288"/>
    </location>
</feature>
<evidence type="ECO:0000256" key="1">
    <source>
        <dbReference type="ARBA" id="ARBA00022536"/>
    </source>
</evidence>
<feature type="domain" description="EGF-like" evidence="7">
    <location>
        <begin position="2101"/>
        <end position="2137"/>
    </location>
</feature>
<dbReference type="SUPFAM" id="SSF49785">
    <property type="entry name" value="Galactose-binding domain-like"/>
    <property type="match status" value="2"/>
</dbReference>
<feature type="domain" description="EGF-like" evidence="7">
    <location>
        <begin position="1018"/>
        <end position="1054"/>
    </location>
</feature>
<dbReference type="Pfam" id="PF00008">
    <property type="entry name" value="EGF"/>
    <property type="match status" value="24"/>
</dbReference>
<feature type="domain" description="EGF-like" evidence="7">
    <location>
        <begin position="1056"/>
        <end position="1092"/>
    </location>
</feature>
<keyword evidence="1 5" id="KW-0245">EGF-like domain</keyword>
<feature type="disulfide bond" evidence="5">
    <location>
        <begin position="2051"/>
        <end position="2060"/>
    </location>
</feature>
<dbReference type="InterPro" id="IPR000421">
    <property type="entry name" value="FA58C"/>
</dbReference>
<name>A0ABN8LPX4_9CNID</name>
<feature type="disulfide bond" evidence="5">
    <location>
        <begin position="1348"/>
        <end position="1357"/>
    </location>
</feature>
<feature type="disulfide bond" evidence="5">
    <location>
        <begin position="2013"/>
        <end position="2022"/>
    </location>
</feature>
<dbReference type="SMART" id="SM00231">
    <property type="entry name" value="FA58C"/>
    <property type="match status" value="2"/>
</dbReference>
<feature type="disulfide bond" evidence="5">
    <location>
        <begin position="1937"/>
        <end position="1946"/>
    </location>
</feature>
<feature type="disulfide bond" evidence="5">
    <location>
        <begin position="1386"/>
        <end position="1395"/>
    </location>
</feature>
<dbReference type="PROSITE" id="PS01187">
    <property type="entry name" value="EGF_CA"/>
    <property type="match status" value="9"/>
</dbReference>
<dbReference type="Proteomes" id="UP001159427">
    <property type="component" value="Unassembled WGS sequence"/>
</dbReference>
<protein>
    <submittedName>
        <fullName evidence="8">Uncharacterized protein</fullName>
    </submittedName>
</protein>
<feature type="disulfide bond" evidence="5">
    <location>
        <begin position="1234"/>
        <end position="1243"/>
    </location>
</feature>
<evidence type="ECO:0000256" key="5">
    <source>
        <dbReference type="PROSITE-ProRule" id="PRU00076"/>
    </source>
</evidence>
<dbReference type="PROSITE" id="PS52031">
    <property type="entry name" value="GG_LECTIN"/>
    <property type="match status" value="2"/>
</dbReference>
<dbReference type="Gene3D" id="2.60.120.260">
    <property type="entry name" value="Galactose-binding domain-like"/>
    <property type="match status" value="2"/>
</dbReference>
<keyword evidence="2" id="KW-0732">Signal</keyword>
<dbReference type="InterPro" id="IPR000152">
    <property type="entry name" value="EGF-type_Asp/Asn_hydroxyl_site"/>
</dbReference>
<feature type="domain" description="EGF-like" evidence="7">
    <location>
        <begin position="2253"/>
        <end position="2289"/>
    </location>
</feature>
<evidence type="ECO:0000256" key="2">
    <source>
        <dbReference type="ARBA" id="ARBA00022729"/>
    </source>
</evidence>
<feature type="domain" description="EGF-like" evidence="7">
    <location>
        <begin position="1360"/>
        <end position="1396"/>
    </location>
</feature>
<feature type="domain" description="EGF-like" evidence="7">
    <location>
        <begin position="980"/>
        <end position="1016"/>
    </location>
</feature>
<dbReference type="InterPro" id="IPR000742">
    <property type="entry name" value="EGF"/>
</dbReference>
<feature type="domain" description="EGF-like" evidence="7">
    <location>
        <begin position="2063"/>
        <end position="2099"/>
    </location>
</feature>
<dbReference type="Pfam" id="PF07645">
    <property type="entry name" value="EGF_CA"/>
    <property type="match status" value="2"/>
</dbReference>
<feature type="domain" description="EGF-like" evidence="7">
    <location>
        <begin position="2291"/>
        <end position="2327"/>
    </location>
</feature>
<feature type="domain" description="F5/8 type C" evidence="6">
    <location>
        <begin position="819"/>
        <end position="971"/>
    </location>
</feature>
<evidence type="ECO:0000313" key="9">
    <source>
        <dbReference type="Proteomes" id="UP001159427"/>
    </source>
</evidence>
<feature type="disulfide bond" evidence="5">
    <location>
        <begin position="1196"/>
        <end position="1205"/>
    </location>
</feature>
<dbReference type="Gene3D" id="2.10.25.10">
    <property type="entry name" value="Laminin"/>
    <property type="match status" value="26"/>
</dbReference>
<feature type="domain" description="EGF-like" evidence="7">
    <location>
        <begin position="2139"/>
        <end position="2175"/>
    </location>
</feature>
<feature type="domain" description="EGF-like" evidence="7">
    <location>
        <begin position="1208"/>
        <end position="1244"/>
    </location>
</feature>
<feature type="disulfide bond" evidence="5">
    <location>
        <begin position="1861"/>
        <end position="1870"/>
    </location>
</feature>